<dbReference type="PANTHER" id="PTHR22939:SF130">
    <property type="entry name" value="PERIPLASMIC SERINE ENDOPROTEASE DEGP-LIKE-RELATED"/>
    <property type="match status" value="1"/>
</dbReference>
<dbReference type="CDD" id="cd10839">
    <property type="entry name" value="cpPDZ1_DegP-like"/>
    <property type="match status" value="1"/>
</dbReference>
<keyword evidence="9" id="KW-0574">Periplasm</keyword>
<evidence type="ECO:0000256" key="8">
    <source>
        <dbReference type="ARBA" id="ARBA00022737"/>
    </source>
</evidence>
<sequence>MAKFNSETMIPARRLVWALAAAGVLGAAGGAGAMHTASAIKTSNSSSAVSNETASAESSQLLASASTTSTPVASSSNTAAVAPTVLPDFAQIAATRGAAVVNISVSGTAKSTIVRRGNRQAPQLDPNDPFFEFFRRFGVPGMPGGPNGDGEGGPQLRGQGSGFIVSEDGVILTNAHVVHEAQEVTVKLNDRREFKAKVLGSDPKTDVAVLKIEAKGLPTVALGNTRDLRVGEWVLAIGSPFGFENSVSAGVVSAKGRSLGQETFVPFLQTDVAINPGNSGGPLFNARGEVVGINSQIYSQSGGYQGLSFAIPIEVANRVRQQIEKGGKAQHARLGIVIQDVDQAMADSFKLDRPAGALVASIEDGSPGAKAGLRSGDVILKFRDQPIVASRDLPALLGQSVPGESARLEVWRNGKLEVLNAKLGDASEKAAQVASSDEAAAPQGKLGLALRPLQQDERREAGVREGLIVEEAGGAAAKAGVRPGDVLLAINGTPVSSVEQVRSVVAGAEKSVALLVQRGNQKIFVPVRLG</sequence>
<comment type="caution">
    <text evidence="16">The sequence shown here is derived from an EMBL/GenBank/DDBJ whole genome shotgun (WGS) entry which is preliminary data.</text>
</comment>
<evidence type="ECO:0000256" key="12">
    <source>
        <dbReference type="ARBA" id="ARBA00023016"/>
    </source>
</evidence>
<keyword evidence="8" id="KW-0677">Repeat</keyword>
<dbReference type="NCBIfam" id="TIGR02037">
    <property type="entry name" value="degP_htrA_DO"/>
    <property type="match status" value="1"/>
</dbReference>
<dbReference type="Pfam" id="PF17820">
    <property type="entry name" value="PDZ_6"/>
    <property type="match status" value="1"/>
</dbReference>
<dbReference type="Pfam" id="PF13365">
    <property type="entry name" value="Trypsin_2"/>
    <property type="match status" value="1"/>
</dbReference>
<reference evidence="16" key="1">
    <citation type="submission" date="2023-09" db="EMBL/GenBank/DDBJ databases">
        <title>Paucibacter sp. APW11 Genome sequencing and assembly.</title>
        <authorList>
            <person name="Kim I."/>
        </authorList>
    </citation>
    <scope>NUCLEOTIDE SEQUENCE</scope>
    <source>
        <strain evidence="16">APW11</strain>
    </source>
</reference>
<feature type="domain" description="PDZ" evidence="15">
    <location>
        <begin position="320"/>
        <end position="387"/>
    </location>
</feature>
<comment type="similarity">
    <text evidence="3">Belongs to the peptidase S1C family.</text>
</comment>
<evidence type="ECO:0000256" key="14">
    <source>
        <dbReference type="SAM" id="SignalP"/>
    </source>
</evidence>
<keyword evidence="10 16" id="KW-0378">Hydrolase</keyword>
<keyword evidence="12" id="KW-0346">Stress response</keyword>
<organism evidence="16 17">
    <name type="scientific">Roseateles aquae</name>
    <dbReference type="NCBI Taxonomy" id="3077235"/>
    <lineage>
        <taxon>Bacteria</taxon>
        <taxon>Pseudomonadati</taxon>
        <taxon>Pseudomonadota</taxon>
        <taxon>Betaproteobacteria</taxon>
        <taxon>Burkholderiales</taxon>
        <taxon>Sphaerotilaceae</taxon>
        <taxon>Roseateles</taxon>
    </lineage>
</organism>
<dbReference type="Proteomes" id="UP001246372">
    <property type="component" value="Unassembled WGS sequence"/>
</dbReference>
<comment type="subcellular location">
    <subcellularLocation>
        <location evidence="2">Periplasm</location>
    </subcellularLocation>
</comment>
<dbReference type="RefSeq" id="WP_315648006.1">
    <property type="nucleotide sequence ID" value="NZ_JAVXZY010000001.1"/>
</dbReference>
<dbReference type="InterPro" id="IPR001478">
    <property type="entry name" value="PDZ"/>
</dbReference>
<evidence type="ECO:0000256" key="9">
    <source>
        <dbReference type="ARBA" id="ARBA00022764"/>
    </source>
</evidence>
<dbReference type="EMBL" id="JAVXZY010000001">
    <property type="protein sequence ID" value="MDT8997778.1"/>
    <property type="molecule type" value="Genomic_DNA"/>
</dbReference>
<dbReference type="InterPro" id="IPR001940">
    <property type="entry name" value="Peptidase_S1C"/>
</dbReference>
<dbReference type="InterPro" id="IPR011782">
    <property type="entry name" value="Pept_S1C_Do"/>
</dbReference>
<dbReference type="SUPFAM" id="SSF50494">
    <property type="entry name" value="Trypsin-like serine proteases"/>
    <property type="match status" value="1"/>
</dbReference>
<dbReference type="SUPFAM" id="SSF50156">
    <property type="entry name" value="PDZ domain-like"/>
    <property type="match status" value="2"/>
</dbReference>
<keyword evidence="17" id="KW-1185">Reference proteome</keyword>
<name>A0ABU3P6S1_9BURK</name>
<dbReference type="GO" id="GO:0016787">
    <property type="term" value="F:hydrolase activity"/>
    <property type="evidence" value="ECO:0007669"/>
    <property type="project" value="UniProtKB-KW"/>
</dbReference>
<dbReference type="SMART" id="SM00228">
    <property type="entry name" value="PDZ"/>
    <property type="match status" value="2"/>
</dbReference>
<accession>A0ABU3P6S1</accession>
<keyword evidence="11" id="KW-0720">Serine protease</keyword>
<evidence type="ECO:0000256" key="10">
    <source>
        <dbReference type="ARBA" id="ARBA00022801"/>
    </source>
</evidence>
<dbReference type="Pfam" id="PF13180">
    <property type="entry name" value="PDZ_2"/>
    <property type="match status" value="1"/>
</dbReference>
<feature type="domain" description="PDZ" evidence="15">
    <location>
        <begin position="443"/>
        <end position="520"/>
    </location>
</feature>
<evidence type="ECO:0000259" key="15">
    <source>
        <dbReference type="PROSITE" id="PS50106"/>
    </source>
</evidence>
<gene>
    <name evidence="16" type="ORF">RQP53_00650</name>
</gene>
<evidence type="ECO:0000256" key="7">
    <source>
        <dbReference type="ARBA" id="ARBA00022729"/>
    </source>
</evidence>
<evidence type="ECO:0000256" key="13">
    <source>
        <dbReference type="ARBA" id="ARBA00032850"/>
    </source>
</evidence>
<dbReference type="PRINTS" id="PR00834">
    <property type="entry name" value="PROTEASES2C"/>
</dbReference>
<evidence type="ECO:0000256" key="1">
    <source>
        <dbReference type="ARBA" id="ARBA00001772"/>
    </source>
</evidence>
<dbReference type="PROSITE" id="PS50106">
    <property type="entry name" value="PDZ"/>
    <property type="match status" value="2"/>
</dbReference>
<feature type="chain" id="PRO_5045332661" description="Probable periplasmic serine endoprotease DegP-like" evidence="14">
    <location>
        <begin position="34"/>
        <end position="530"/>
    </location>
</feature>
<evidence type="ECO:0000256" key="2">
    <source>
        <dbReference type="ARBA" id="ARBA00004418"/>
    </source>
</evidence>
<dbReference type="InterPro" id="IPR009003">
    <property type="entry name" value="Peptidase_S1_PA"/>
</dbReference>
<protein>
    <recommendedName>
        <fullName evidence="5">Probable periplasmic serine endoprotease DegP-like</fullName>
        <ecNumber evidence="4">3.4.21.107</ecNumber>
    </recommendedName>
    <alternativeName>
        <fullName evidence="13">Protease Do</fullName>
    </alternativeName>
</protein>
<dbReference type="Gene3D" id="2.40.10.120">
    <property type="match status" value="1"/>
</dbReference>
<evidence type="ECO:0000256" key="3">
    <source>
        <dbReference type="ARBA" id="ARBA00010541"/>
    </source>
</evidence>
<evidence type="ECO:0000256" key="4">
    <source>
        <dbReference type="ARBA" id="ARBA00013035"/>
    </source>
</evidence>
<dbReference type="InterPro" id="IPR041489">
    <property type="entry name" value="PDZ_6"/>
</dbReference>
<dbReference type="InterPro" id="IPR036034">
    <property type="entry name" value="PDZ_sf"/>
</dbReference>
<evidence type="ECO:0000313" key="17">
    <source>
        <dbReference type="Proteomes" id="UP001246372"/>
    </source>
</evidence>
<proteinExistence type="inferred from homology"/>
<feature type="signal peptide" evidence="14">
    <location>
        <begin position="1"/>
        <end position="33"/>
    </location>
</feature>
<keyword evidence="6" id="KW-0645">Protease</keyword>
<dbReference type="PANTHER" id="PTHR22939">
    <property type="entry name" value="SERINE PROTEASE FAMILY S1C HTRA-RELATED"/>
    <property type="match status" value="1"/>
</dbReference>
<dbReference type="EC" id="3.4.21.107" evidence="4"/>
<evidence type="ECO:0000256" key="11">
    <source>
        <dbReference type="ARBA" id="ARBA00022825"/>
    </source>
</evidence>
<keyword evidence="7 14" id="KW-0732">Signal</keyword>
<evidence type="ECO:0000313" key="16">
    <source>
        <dbReference type="EMBL" id="MDT8997778.1"/>
    </source>
</evidence>
<dbReference type="Gene3D" id="2.30.42.10">
    <property type="match status" value="2"/>
</dbReference>
<comment type="catalytic activity">
    <reaction evidence="1">
        <text>Acts on substrates that are at least partially unfolded. The cleavage site P1 residue is normally between a pair of hydrophobic residues, such as Val-|-Val.</text>
        <dbReference type="EC" id="3.4.21.107"/>
    </reaction>
</comment>
<evidence type="ECO:0000256" key="6">
    <source>
        <dbReference type="ARBA" id="ARBA00022670"/>
    </source>
</evidence>
<evidence type="ECO:0000256" key="5">
    <source>
        <dbReference type="ARBA" id="ARBA00013958"/>
    </source>
</evidence>